<organism evidence="1 2">
    <name type="scientific">Marinobacter orientalis</name>
    <dbReference type="NCBI Taxonomy" id="1928859"/>
    <lineage>
        <taxon>Bacteria</taxon>
        <taxon>Pseudomonadati</taxon>
        <taxon>Pseudomonadota</taxon>
        <taxon>Gammaproteobacteria</taxon>
        <taxon>Pseudomonadales</taxon>
        <taxon>Marinobacteraceae</taxon>
        <taxon>Marinobacter</taxon>
    </lineage>
</organism>
<dbReference type="AlphaFoldDB" id="A0A7Y0RCE1"/>
<accession>A0A7Y0RCE1</accession>
<dbReference type="OrthoDB" id="556502at2"/>
<dbReference type="SUPFAM" id="SSF53474">
    <property type="entry name" value="alpha/beta-Hydrolases"/>
    <property type="match status" value="1"/>
</dbReference>
<reference evidence="1 2" key="1">
    <citation type="submission" date="2020-04" db="EMBL/GenBank/DDBJ databases">
        <title>Marinobacter oceani sp. nov., isolated from marine solar saltern.</title>
        <authorList>
            <person name="Chen X.-Y."/>
        </authorList>
    </citation>
    <scope>NUCLEOTIDE SEQUENCE [LARGE SCALE GENOMIC DNA]</scope>
    <source>
        <strain evidence="1 2">W62</strain>
    </source>
</reference>
<dbReference type="Gene3D" id="3.40.50.1820">
    <property type="entry name" value="alpha/beta hydrolase"/>
    <property type="match status" value="1"/>
</dbReference>
<dbReference type="EMBL" id="JABCKY010000002">
    <property type="protein sequence ID" value="NMT63646.1"/>
    <property type="molecule type" value="Genomic_DNA"/>
</dbReference>
<dbReference type="RefSeq" id="WP_135954828.1">
    <property type="nucleotide sequence ID" value="NZ_JABCKY010000002.1"/>
</dbReference>
<sequence length="378" mass="42108">MTTTQIYLVPGFFGFTKLGAFNYFHEVATVIKSKLLDQGIDPQVIEVETIPTGSIRRRAEVLIEAVRKNGGQHADNLHFIGHSTGGLDIRLMLTPSVKLHSGQLETQIAQRTRSAISLSTPHHGTPMASFFTSMNGRNLLLILSLLATSRPGRYSIYSMARLLNKYARLDHLLGQRDDILDSLAENLLNQLRPDQGDAVWAYLRRIAEDQGAMVQLTPEGMDLFNAAVLDCRDVDYVGFITASPPPTARLLMPKRSSVYGTFTHLIYTICYQITQKEHPHYLYPRLDATTRDTVQNTLGSSLEPTSNDGIVPSLSQFWGKVGGVYSADHMDVVGQFDHAKDTGVYPTWMMSGSGFNEERFGQVWGDICQVVARNQKDQ</sequence>
<name>A0A7Y0RCE1_9GAMM</name>
<comment type="caution">
    <text evidence="1">The sequence shown here is derived from an EMBL/GenBank/DDBJ whole genome shotgun (WGS) entry which is preliminary data.</text>
</comment>
<keyword evidence="2" id="KW-1185">Reference proteome</keyword>
<evidence type="ECO:0000313" key="2">
    <source>
        <dbReference type="Proteomes" id="UP000567186"/>
    </source>
</evidence>
<evidence type="ECO:0008006" key="3">
    <source>
        <dbReference type="Google" id="ProtNLM"/>
    </source>
</evidence>
<proteinExistence type="predicted"/>
<dbReference type="Proteomes" id="UP000567186">
    <property type="component" value="Unassembled WGS sequence"/>
</dbReference>
<dbReference type="InterPro" id="IPR029058">
    <property type="entry name" value="AB_hydrolase_fold"/>
</dbReference>
<gene>
    <name evidence="1" type="ORF">HIU99_08535</name>
</gene>
<evidence type="ECO:0000313" key="1">
    <source>
        <dbReference type="EMBL" id="NMT63646.1"/>
    </source>
</evidence>
<protein>
    <recommendedName>
        <fullName evidence="3">Triacylglycerol lipase</fullName>
    </recommendedName>
</protein>